<gene>
    <name evidence="1" type="ORF">UFOPK2658_01354</name>
    <name evidence="2" type="ORF">UFOPK2880_01166</name>
    <name evidence="3" type="ORF">UFOPK3004_01613</name>
    <name evidence="4" type="ORF">UFOPK3304_01335</name>
    <name evidence="5" type="ORF">UFOPK3494_01012</name>
    <name evidence="6" type="ORF">UFOPK4134_01457</name>
</gene>
<accession>A0A6J7E775</accession>
<name>A0A6J7E775_9ZZZZ</name>
<dbReference type="EMBL" id="CAFBPS010000135">
    <property type="protein sequence ID" value="CAB5035345.1"/>
    <property type="molecule type" value="Genomic_DNA"/>
</dbReference>
<evidence type="ECO:0000313" key="1">
    <source>
        <dbReference type="EMBL" id="CAB4725263.1"/>
    </source>
</evidence>
<organism evidence="4">
    <name type="scientific">freshwater metagenome</name>
    <dbReference type="NCBI Taxonomy" id="449393"/>
    <lineage>
        <taxon>unclassified sequences</taxon>
        <taxon>metagenomes</taxon>
        <taxon>ecological metagenomes</taxon>
    </lineage>
</organism>
<evidence type="ECO:0000313" key="4">
    <source>
        <dbReference type="EMBL" id="CAB4877135.1"/>
    </source>
</evidence>
<dbReference type="InterPro" id="IPR002347">
    <property type="entry name" value="SDR_fam"/>
</dbReference>
<dbReference type="EMBL" id="CAEZZP010000074">
    <property type="protein sequence ID" value="CAB4776874.1"/>
    <property type="molecule type" value="Genomic_DNA"/>
</dbReference>
<evidence type="ECO:0000313" key="2">
    <source>
        <dbReference type="EMBL" id="CAB4776874.1"/>
    </source>
</evidence>
<protein>
    <submittedName>
        <fullName evidence="4">Unannotated protein</fullName>
    </submittedName>
</protein>
<dbReference type="EMBL" id="CAFBMF010000060">
    <property type="protein sequence ID" value="CAB4902414.1"/>
    <property type="molecule type" value="Genomic_DNA"/>
</dbReference>
<dbReference type="Gene3D" id="3.40.50.720">
    <property type="entry name" value="NAD(P)-binding Rossmann-like Domain"/>
    <property type="match status" value="1"/>
</dbReference>
<dbReference type="EMBL" id="CAFBLJ010000077">
    <property type="protein sequence ID" value="CAB4877135.1"/>
    <property type="molecule type" value="Genomic_DNA"/>
</dbReference>
<evidence type="ECO:0000313" key="3">
    <source>
        <dbReference type="EMBL" id="CAB4816953.1"/>
    </source>
</evidence>
<proteinExistence type="predicted"/>
<reference evidence="4" key="1">
    <citation type="submission" date="2020-05" db="EMBL/GenBank/DDBJ databases">
        <authorList>
            <person name="Chiriac C."/>
            <person name="Salcher M."/>
            <person name="Ghai R."/>
            <person name="Kavagutti S V."/>
        </authorList>
    </citation>
    <scope>NUCLEOTIDE SEQUENCE</scope>
</reference>
<dbReference type="Pfam" id="PF13561">
    <property type="entry name" value="adh_short_C2"/>
    <property type="match status" value="1"/>
</dbReference>
<evidence type="ECO:0000313" key="5">
    <source>
        <dbReference type="EMBL" id="CAB4902414.1"/>
    </source>
</evidence>
<sequence>MSVKVSGGGRLAQVLRDGVHSDTRSAVIVVDLDGENSISSLADLTDADIDEMYEQPMQRVIAAIQEAHSTNCERIVVVVPTTGMSGGASYAPQAALAEAARILVKSAARQWGASGITVNAVAVEPHWFSIDTSISGAVAIAPRSLINEVSPVGIVTWLCSEAAGDITGQTIVCDGGLWM</sequence>
<dbReference type="EMBL" id="CAFAAL010000192">
    <property type="protein sequence ID" value="CAB4816953.1"/>
    <property type="molecule type" value="Genomic_DNA"/>
</dbReference>
<dbReference type="SUPFAM" id="SSF51735">
    <property type="entry name" value="NAD(P)-binding Rossmann-fold domains"/>
    <property type="match status" value="1"/>
</dbReference>
<dbReference type="InterPro" id="IPR036291">
    <property type="entry name" value="NAD(P)-bd_dom_sf"/>
</dbReference>
<dbReference type="EMBL" id="CAEZYH010000066">
    <property type="protein sequence ID" value="CAB4725263.1"/>
    <property type="molecule type" value="Genomic_DNA"/>
</dbReference>
<evidence type="ECO:0000313" key="6">
    <source>
        <dbReference type="EMBL" id="CAB5035345.1"/>
    </source>
</evidence>
<dbReference type="AlphaFoldDB" id="A0A6J7E775"/>